<evidence type="ECO:0000256" key="1">
    <source>
        <dbReference type="ARBA" id="ARBA00022857"/>
    </source>
</evidence>
<name>A0ABW7Y492_STRCE</name>
<evidence type="ECO:0000259" key="3">
    <source>
        <dbReference type="SMART" id="SM00829"/>
    </source>
</evidence>
<dbReference type="InterPro" id="IPR011032">
    <property type="entry name" value="GroES-like_sf"/>
</dbReference>
<dbReference type="Pfam" id="PF00107">
    <property type="entry name" value="ADH_zinc_N"/>
    <property type="match status" value="1"/>
</dbReference>
<dbReference type="SUPFAM" id="SSF51735">
    <property type="entry name" value="NAD(P)-binding Rossmann-fold domains"/>
    <property type="match status" value="1"/>
</dbReference>
<dbReference type="InterPro" id="IPR013154">
    <property type="entry name" value="ADH-like_N"/>
</dbReference>
<evidence type="ECO:0000313" key="4">
    <source>
        <dbReference type="EMBL" id="MFI5677182.1"/>
    </source>
</evidence>
<proteinExistence type="predicted"/>
<dbReference type="CDD" id="cd05276">
    <property type="entry name" value="p53_inducible_oxidoreductase"/>
    <property type="match status" value="1"/>
</dbReference>
<comment type="caution">
    <text evidence="4">The sequence shown here is derived from an EMBL/GenBank/DDBJ whole genome shotgun (WGS) entry which is preliminary data.</text>
</comment>
<keyword evidence="5" id="KW-1185">Reference proteome</keyword>
<protein>
    <submittedName>
        <fullName evidence="4">NAD(P)H-quinone oxidoreductase</fullName>
    </submittedName>
</protein>
<dbReference type="SMART" id="SM00829">
    <property type="entry name" value="PKS_ER"/>
    <property type="match status" value="1"/>
</dbReference>
<organism evidence="4 5">
    <name type="scientific">Streptomyces cellulosae</name>
    <dbReference type="NCBI Taxonomy" id="1968"/>
    <lineage>
        <taxon>Bacteria</taxon>
        <taxon>Bacillati</taxon>
        <taxon>Actinomycetota</taxon>
        <taxon>Actinomycetes</taxon>
        <taxon>Kitasatosporales</taxon>
        <taxon>Streptomycetaceae</taxon>
        <taxon>Streptomyces</taxon>
    </lineage>
</organism>
<reference evidence="4 5" key="1">
    <citation type="submission" date="2024-10" db="EMBL/GenBank/DDBJ databases">
        <title>The Natural Products Discovery Center: Release of the First 8490 Sequenced Strains for Exploring Actinobacteria Biosynthetic Diversity.</title>
        <authorList>
            <person name="Kalkreuter E."/>
            <person name="Kautsar S.A."/>
            <person name="Yang D."/>
            <person name="Bader C.D."/>
            <person name="Teijaro C.N."/>
            <person name="Fluegel L."/>
            <person name="Davis C.M."/>
            <person name="Simpson J.R."/>
            <person name="Lauterbach L."/>
            <person name="Steele A.D."/>
            <person name="Gui C."/>
            <person name="Meng S."/>
            <person name="Li G."/>
            <person name="Viehrig K."/>
            <person name="Ye F."/>
            <person name="Su P."/>
            <person name="Kiefer A.F."/>
            <person name="Nichols A."/>
            <person name="Cepeda A.J."/>
            <person name="Yan W."/>
            <person name="Fan B."/>
            <person name="Jiang Y."/>
            <person name="Adhikari A."/>
            <person name="Zheng C.-J."/>
            <person name="Schuster L."/>
            <person name="Cowan T.M."/>
            <person name="Smanski M.J."/>
            <person name="Chevrette M.G."/>
            <person name="De Carvalho L.P.S."/>
            <person name="Shen B."/>
        </authorList>
    </citation>
    <scope>NUCLEOTIDE SEQUENCE [LARGE SCALE GENOMIC DNA]</scope>
    <source>
        <strain evidence="4 5">NPDC051599</strain>
    </source>
</reference>
<dbReference type="RefSeq" id="WP_398657840.1">
    <property type="nucleotide sequence ID" value="NZ_JBITDC010000007.1"/>
</dbReference>
<dbReference type="NCBIfam" id="TIGR02824">
    <property type="entry name" value="quinone_pig3"/>
    <property type="match status" value="1"/>
</dbReference>
<keyword evidence="2" id="KW-0560">Oxidoreductase</keyword>
<dbReference type="SUPFAM" id="SSF50129">
    <property type="entry name" value="GroES-like"/>
    <property type="match status" value="1"/>
</dbReference>
<keyword evidence="1" id="KW-0521">NADP</keyword>
<dbReference type="InterPro" id="IPR014189">
    <property type="entry name" value="Quinone_OxRdtase_PIG3"/>
</dbReference>
<dbReference type="Gene3D" id="3.90.180.10">
    <property type="entry name" value="Medium-chain alcohol dehydrogenases, catalytic domain"/>
    <property type="match status" value="1"/>
</dbReference>
<evidence type="ECO:0000313" key="5">
    <source>
        <dbReference type="Proteomes" id="UP001612415"/>
    </source>
</evidence>
<gene>
    <name evidence="4" type="ORF">ACIA8P_21330</name>
</gene>
<dbReference type="Proteomes" id="UP001612415">
    <property type="component" value="Unassembled WGS sequence"/>
</dbReference>
<dbReference type="InterPro" id="IPR013149">
    <property type="entry name" value="ADH-like_C"/>
</dbReference>
<dbReference type="PANTHER" id="PTHR48106">
    <property type="entry name" value="QUINONE OXIDOREDUCTASE PIG3-RELATED"/>
    <property type="match status" value="1"/>
</dbReference>
<accession>A0ABW7Y492</accession>
<dbReference type="PANTHER" id="PTHR48106:SF8">
    <property type="entry name" value="OS02G0805600 PROTEIN"/>
    <property type="match status" value="1"/>
</dbReference>
<sequence>MHAITIPEPGGPEALVWGEVPDPVPGEGEVLVEVAASAVNRADILQRQGFYNPPPGASPYPGLECSGRVAALGPGVSGWSVGDEVCALLAGGGYAEKVAVPAGQLLPLPKGLDLKQAAALPEVVSTVWSNVFMIAHLRPGETLLVHGGSSGIGTMAIQLAKAVGAKVAVTAGTREKLERCAELGADILVNYREQDFVEEVRKATGGAGADVILDNMGAKYLDRNVNALAVNGRLAIIGMQGGVKAELNISTLLTKRAAISATSLRARPLGEKAAIVAAVREHVWPLIDAGQVRPIVDREIPMSDADTAHRVVEESGHIGKVLLVAP</sequence>
<dbReference type="Gene3D" id="3.40.50.720">
    <property type="entry name" value="NAD(P)-binding Rossmann-like Domain"/>
    <property type="match status" value="1"/>
</dbReference>
<dbReference type="EMBL" id="JBITDC010000007">
    <property type="protein sequence ID" value="MFI5677182.1"/>
    <property type="molecule type" value="Genomic_DNA"/>
</dbReference>
<dbReference type="InterPro" id="IPR020843">
    <property type="entry name" value="ER"/>
</dbReference>
<dbReference type="Pfam" id="PF08240">
    <property type="entry name" value="ADH_N"/>
    <property type="match status" value="1"/>
</dbReference>
<feature type="domain" description="Enoyl reductase (ER)" evidence="3">
    <location>
        <begin position="10"/>
        <end position="323"/>
    </location>
</feature>
<evidence type="ECO:0000256" key="2">
    <source>
        <dbReference type="ARBA" id="ARBA00023002"/>
    </source>
</evidence>
<dbReference type="InterPro" id="IPR036291">
    <property type="entry name" value="NAD(P)-bd_dom_sf"/>
</dbReference>